<dbReference type="EMBL" id="CALNXI010000389">
    <property type="protein sequence ID" value="CAH3026121.1"/>
    <property type="molecule type" value="Genomic_DNA"/>
</dbReference>
<feature type="region of interest" description="Disordered" evidence="1">
    <location>
        <begin position="287"/>
        <end position="306"/>
    </location>
</feature>
<gene>
    <name evidence="2" type="ORF">PEVE_00028088</name>
</gene>
<feature type="compositionally biased region" description="Low complexity" evidence="1">
    <location>
        <begin position="213"/>
        <end position="227"/>
    </location>
</feature>
<keyword evidence="3" id="KW-1185">Reference proteome</keyword>
<evidence type="ECO:0000313" key="3">
    <source>
        <dbReference type="Proteomes" id="UP001159427"/>
    </source>
</evidence>
<feature type="compositionally biased region" description="Polar residues" evidence="1">
    <location>
        <begin position="140"/>
        <end position="150"/>
    </location>
</feature>
<proteinExistence type="predicted"/>
<comment type="caution">
    <text evidence="2">The sequence shown here is derived from an EMBL/GenBank/DDBJ whole genome shotgun (WGS) entry which is preliminary data.</text>
</comment>
<name>A0ABN8M945_9CNID</name>
<protein>
    <submittedName>
        <fullName evidence="2">Uncharacterized protein</fullName>
    </submittedName>
</protein>
<feature type="compositionally biased region" description="Low complexity" evidence="1">
    <location>
        <begin position="181"/>
        <end position="195"/>
    </location>
</feature>
<evidence type="ECO:0000313" key="2">
    <source>
        <dbReference type="EMBL" id="CAH3026121.1"/>
    </source>
</evidence>
<accession>A0ABN8M945</accession>
<dbReference type="Proteomes" id="UP001159427">
    <property type="component" value="Unassembled WGS sequence"/>
</dbReference>
<sequence>MDNIKVIAANHGKVTLREMNLSQGGNNVRWLNDREERLLQTSLHSMEKAHKRALSRLQTEVKDLHHTLREQAIIRSPLLTKEAYLLDKDVLEWKRPATAVNTKTFKLHDESLAQNKTEEATRSPAGEVKDSPLEHVTIEDINSLNQQMTRRSSRKTKKQPEMAWTRKLSSAQKRPLSKHLSNSSDNSSSSTNAASGHRRKISVADPPTISVELSPQLRRTSSQSSLQINPNTAFNRGKTRSAEMINGTSAYHNTGNAINDPFPPRLRKNSAQSMNHVASPLFFRRKISQQHATRSSSPSRGVRKISCPTNLQHTPIVQQEEIIPLQLSRDSSVTSSRMTVTMTTDLPKLEMPHRIEQISPGCEGNVSPLGLHVSGMDCTLQEKVNNFLRSLERNDDIHEQDENRAEKQ</sequence>
<organism evidence="2 3">
    <name type="scientific">Porites evermanni</name>
    <dbReference type="NCBI Taxonomy" id="104178"/>
    <lineage>
        <taxon>Eukaryota</taxon>
        <taxon>Metazoa</taxon>
        <taxon>Cnidaria</taxon>
        <taxon>Anthozoa</taxon>
        <taxon>Hexacorallia</taxon>
        <taxon>Scleractinia</taxon>
        <taxon>Fungiina</taxon>
        <taxon>Poritidae</taxon>
        <taxon>Porites</taxon>
    </lineage>
</organism>
<feature type="compositionally biased region" description="Basic and acidic residues" evidence="1">
    <location>
        <begin position="111"/>
        <end position="138"/>
    </location>
</feature>
<feature type="compositionally biased region" description="Polar residues" evidence="1">
    <location>
        <begin position="289"/>
        <end position="299"/>
    </location>
</feature>
<reference evidence="2 3" key="1">
    <citation type="submission" date="2022-05" db="EMBL/GenBank/DDBJ databases">
        <authorList>
            <consortium name="Genoscope - CEA"/>
            <person name="William W."/>
        </authorList>
    </citation>
    <scope>NUCLEOTIDE SEQUENCE [LARGE SCALE GENOMIC DNA]</scope>
</reference>
<evidence type="ECO:0000256" key="1">
    <source>
        <dbReference type="SAM" id="MobiDB-lite"/>
    </source>
</evidence>
<feature type="region of interest" description="Disordered" evidence="1">
    <location>
        <begin position="111"/>
        <end position="234"/>
    </location>
</feature>